<gene>
    <name evidence="2" type="ORF">FJT64_007478</name>
</gene>
<organism evidence="2 3">
    <name type="scientific">Amphibalanus amphitrite</name>
    <name type="common">Striped barnacle</name>
    <name type="synonym">Balanus amphitrite</name>
    <dbReference type="NCBI Taxonomy" id="1232801"/>
    <lineage>
        <taxon>Eukaryota</taxon>
        <taxon>Metazoa</taxon>
        <taxon>Ecdysozoa</taxon>
        <taxon>Arthropoda</taxon>
        <taxon>Crustacea</taxon>
        <taxon>Multicrustacea</taxon>
        <taxon>Cirripedia</taxon>
        <taxon>Thoracica</taxon>
        <taxon>Thoracicalcarea</taxon>
        <taxon>Balanomorpha</taxon>
        <taxon>Balanoidea</taxon>
        <taxon>Balanidae</taxon>
        <taxon>Amphibalaninae</taxon>
        <taxon>Amphibalanus</taxon>
    </lineage>
</organism>
<accession>A0A6A4VZM0</accession>
<evidence type="ECO:0000313" key="2">
    <source>
        <dbReference type="EMBL" id="KAF0294951.1"/>
    </source>
</evidence>
<dbReference type="Proteomes" id="UP000440578">
    <property type="component" value="Unassembled WGS sequence"/>
</dbReference>
<dbReference type="AlphaFoldDB" id="A0A6A4VZM0"/>
<reference evidence="2 3" key="1">
    <citation type="submission" date="2019-07" db="EMBL/GenBank/DDBJ databases">
        <title>Draft genome assembly of a fouling barnacle, Amphibalanus amphitrite (Darwin, 1854): The first reference genome for Thecostraca.</title>
        <authorList>
            <person name="Kim W."/>
        </authorList>
    </citation>
    <scope>NUCLEOTIDE SEQUENCE [LARGE SCALE GENOMIC DNA]</scope>
    <source>
        <strain evidence="2">SNU_AA5</strain>
        <tissue evidence="2">Soma without cirri and trophi</tissue>
    </source>
</reference>
<evidence type="ECO:0000256" key="1">
    <source>
        <dbReference type="SAM" id="MobiDB-lite"/>
    </source>
</evidence>
<protein>
    <submittedName>
        <fullName evidence="2">Uncharacterized protein</fullName>
    </submittedName>
</protein>
<proteinExistence type="predicted"/>
<dbReference type="EMBL" id="VIIS01001648">
    <property type="protein sequence ID" value="KAF0294951.1"/>
    <property type="molecule type" value="Genomic_DNA"/>
</dbReference>
<evidence type="ECO:0000313" key="3">
    <source>
        <dbReference type="Proteomes" id="UP000440578"/>
    </source>
</evidence>
<comment type="caution">
    <text evidence="2">The sequence shown here is derived from an EMBL/GenBank/DDBJ whole genome shotgun (WGS) entry which is preliminary data.</text>
</comment>
<sequence length="238" mass="25772">MGHMKPNSAEPLDAEDQARRRRRAAASSDDDRLAAFARDLSDSWYSDLPPKLDAGGVSTSNANKKSTFIRPFSHRLHCQQLALDDMNVQSFGGGQTKQKMRKVQISLKGLCDGTPPLAITAYVVPTICSSPPRAEPAIRRHAHLKGLQLAEPVTLEGEDHTISVLIGQDYMREVIDGRMKIGTAGPIALGSRFGWIISGPSGSGKATQAATSNFIRAEKAEDLLQDLWSLEKPPSGIT</sequence>
<name>A0A6A4VZM0_AMPAM</name>
<keyword evidence="3" id="KW-1185">Reference proteome</keyword>
<dbReference type="OrthoDB" id="6020750at2759"/>
<feature type="region of interest" description="Disordered" evidence="1">
    <location>
        <begin position="1"/>
        <end position="32"/>
    </location>
</feature>